<protein>
    <submittedName>
        <fullName evidence="2">Pyrrolo-quinoline quinone</fullName>
    </submittedName>
</protein>
<dbReference type="Pfam" id="PF13360">
    <property type="entry name" value="PQQ_2"/>
    <property type="match status" value="1"/>
</dbReference>
<dbReference type="PROSITE" id="PS51257">
    <property type="entry name" value="PROKAR_LIPOPROTEIN"/>
    <property type="match status" value="1"/>
</dbReference>
<evidence type="ECO:0000313" key="2">
    <source>
        <dbReference type="EMBL" id="PYZ98131.1"/>
    </source>
</evidence>
<dbReference type="InterPro" id="IPR002372">
    <property type="entry name" value="PQQ_rpt_dom"/>
</dbReference>
<proteinExistence type="predicted"/>
<dbReference type="InterPro" id="IPR011047">
    <property type="entry name" value="Quinoprotein_ADH-like_sf"/>
</dbReference>
<reference evidence="2 3" key="1">
    <citation type="submission" date="2017-10" db="EMBL/GenBank/DDBJ databases">
        <title>Bacillus sp. nov., a halophilic bacterium isolated from a Yangshapao Lake.</title>
        <authorList>
            <person name="Wang H."/>
        </authorList>
    </citation>
    <scope>NUCLEOTIDE SEQUENCE [LARGE SCALE GENOMIC DNA]</scope>
    <source>
        <strain evidence="2 3">YSP-3</strain>
    </source>
</reference>
<dbReference type="Proteomes" id="UP000248066">
    <property type="component" value="Unassembled WGS sequence"/>
</dbReference>
<dbReference type="SUPFAM" id="SSF50998">
    <property type="entry name" value="Quinoprotein alcohol dehydrogenase-like"/>
    <property type="match status" value="1"/>
</dbReference>
<organism evidence="2 3">
    <name type="scientific">Alteribacter lacisalsi</name>
    <dbReference type="NCBI Taxonomy" id="2045244"/>
    <lineage>
        <taxon>Bacteria</taxon>
        <taxon>Bacillati</taxon>
        <taxon>Bacillota</taxon>
        <taxon>Bacilli</taxon>
        <taxon>Bacillales</taxon>
        <taxon>Bacillaceae</taxon>
        <taxon>Alteribacter</taxon>
    </lineage>
</organism>
<dbReference type="OrthoDB" id="105314at2"/>
<comment type="caution">
    <text evidence="2">The sequence shown here is derived from an EMBL/GenBank/DDBJ whole genome shotgun (WGS) entry which is preliminary data.</text>
</comment>
<dbReference type="AlphaFoldDB" id="A0A2W0HB73"/>
<dbReference type="Gene3D" id="2.130.10.10">
    <property type="entry name" value="YVTN repeat-like/Quinoprotein amine dehydrogenase"/>
    <property type="match status" value="2"/>
</dbReference>
<name>A0A2W0HB73_9BACI</name>
<feature type="domain" description="Pyrrolo-quinoline quinone repeat" evidence="1">
    <location>
        <begin position="463"/>
        <end position="552"/>
    </location>
</feature>
<evidence type="ECO:0000313" key="3">
    <source>
        <dbReference type="Proteomes" id="UP000248066"/>
    </source>
</evidence>
<sequence length="555" mass="61414">MKIKALIAAGLLVTTVGCGWSGADGNILFAEDQPSLPESGDSDVRYADMEKPVVLNDPDLKGHSFRYGPVTIEKFSQLNLSFDLYADGAAEEEVFTEEAWFPEYYTDLKGVITFRGGPYRDRPAYGTLQSGNPQIEDRWSFTTGANPDWGGGAGWTGQPVIVQWEREMKEVMNLEERFKEDDQFTEVILGSLDGRVYFLDLNTGEQTRPPIENTNPIKGSVSLDSRGYPLLYVGDGVPTGADRDFGFNIYSLIDGERLHHINGRDPLAFRDWGAFDSSALINRETDTMTVAGENGMFYQVKLNTDFDRESGSISVSPEEIKLRYAVDGNEYKGIESSVAIHKNLAYFSDNGGSIVAVDLQTMQPFWALPPLDDTDSTIVMEVIDDVPYLYTATEVDNIGTDGDCYIRKINGLSGEVIWQESYPAYYYPNVVGGVLATPVLGKENMEGLVVFTVARYGSRYSGIMVALDKESGDEVWRHDMPHYAWSSPVDVYDEAGNGYLVQADFGGDVRILNGETGETIDRKNFGFNIEASPAVFNSKVVFASRGGRIHGIELK</sequence>
<dbReference type="RefSeq" id="WP_110517896.1">
    <property type="nucleotide sequence ID" value="NZ_PDOF01000001.1"/>
</dbReference>
<dbReference type="InterPro" id="IPR015943">
    <property type="entry name" value="WD40/YVTN_repeat-like_dom_sf"/>
</dbReference>
<keyword evidence="3" id="KW-1185">Reference proteome</keyword>
<evidence type="ECO:0000259" key="1">
    <source>
        <dbReference type="Pfam" id="PF13360"/>
    </source>
</evidence>
<dbReference type="EMBL" id="PDOF01000001">
    <property type="protein sequence ID" value="PYZ98131.1"/>
    <property type="molecule type" value="Genomic_DNA"/>
</dbReference>
<dbReference type="PANTHER" id="PTHR34512:SF30">
    <property type="entry name" value="OUTER MEMBRANE PROTEIN ASSEMBLY FACTOR BAMB"/>
    <property type="match status" value="1"/>
</dbReference>
<dbReference type="PANTHER" id="PTHR34512">
    <property type="entry name" value="CELL SURFACE PROTEIN"/>
    <property type="match status" value="1"/>
</dbReference>
<gene>
    <name evidence="2" type="ORF">CR205_05925</name>
</gene>
<accession>A0A2W0HB73</accession>